<comment type="caution">
    <text evidence="2">The sequence shown here is derived from an EMBL/GenBank/DDBJ whole genome shotgun (WGS) entry which is preliminary data.</text>
</comment>
<evidence type="ECO:0000313" key="3">
    <source>
        <dbReference type="Proteomes" id="UP000635565"/>
    </source>
</evidence>
<dbReference type="RefSeq" id="WP_236023185.1">
    <property type="nucleotide sequence ID" value="NZ_BNJJ01000028.1"/>
</dbReference>
<proteinExistence type="predicted"/>
<evidence type="ECO:0000259" key="1">
    <source>
        <dbReference type="Pfam" id="PF09623"/>
    </source>
</evidence>
<protein>
    <recommendedName>
        <fullName evidence="1">CRISPR system ring nuclease SSO2081-like domain-containing protein</fullName>
    </recommendedName>
</protein>
<sequence length="169" mass="18841">MHPHVLLATLGGQPQVVTFTLDLLLKEFPISTVMVLHPSTTTEKLQRSYNQLQAEFTGDHYSAAGRTIHFRPQVLSMDGEAIEDIVDDLHADATLETIHQVITDLKRQGYHIHLSVTGGRRLMALLAISVAALNFDRHDHIWHIYTPEETVAQAKNGALMHVPPKQASN</sequence>
<name>A0ABQ3VRI6_9CHLR</name>
<gene>
    <name evidence="2" type="ORF">KSZ_68950</name>
</gene>
<dbReference type="Pfam" id="PF09623">
    <property type="entry name" value="Cas_NE0113"/>
    <property type="match status" value="1"/>
</dbReference>
<feature type="domain" description="CRISPR system ring nuclease SSO2081-like" evidence="1">
    <location>
        <begin position="13"/>
        <end position="167"/>
    </location>
</feature>
<dbReference type="EMBL" id="BNJJ01000028">
    <property type="protein sequence ID" value="GHO88889.1"/>
    <property type="molecule type" value="Genomic_DNA"/>
</dbReference>
<accession>A0ABQ3VRI6</accession>
<evidence type="ECO:0000313" key="2">
    <source>
        <dbReference type="EMBL" id="GHO88889.1"/>
    </source>
</evidence>
<dbReference type="Proteomes" id="UP000635565">
    <property type="component" value="Unassembled WGS sequence"/>
</dbReference>
<dbReference type="Gene3D" id="3.40.50.10770">
    <property type="entry name" value="Hypothetical protein VC1899 like domain (Restriction endonuclease-like)"/>
    <property type="match status" value="1"/>
</dbReference>
<reference evidence="2 3" key="1">
    <citation type="journal article" date="2021" name="Int. J. Syst. Evol. Microbiol.">
        <title>Reticulibacter mediterranei gen. nov., sp. nov., within the new family Reticulibacteraceae fam. nov., and Ktedonospora formicarum gen. nov., sp. nov., Ktedonobacter robiniae sp. nov., Dictyobacter formicarum sp. nov. and Dictyobacter arantiisoli sp. nov., belonging to the class Ktedonobacteria.</title>
        <authorList>
            <person name="Yabe S."/>
            <person name="Zheng Y."/>
            <person name="Wang C.M."/>
            <person name="Sakai Y."/>
            <person name="Abe K."/>
            <person name="Yokota A."/>
            <person name="Donadio S."/>
            <person name="Cavaletti L."/>
            <person name="Monciardini P."/>
        </authorList>
    </citation>
    <scope>NUCLEOTIDE SEQUENCE [LARGE SCALE GENOMIC DNA]</scope>
    <source>
        <strain evidence="2 3">SOSP1-9</strain>
    </source>
</reference>
<keyword evidence="3" id="KW-1185">Reference proteome</keyword>
<organism evidence="2 3">
    <name type="scientific">Dictyobacter formicarum</name>
    <dbReference type="NCBI Taxonomy" id="2778368"/>
    <lineage>
        <taxon>Bacteria</taxon>
        <taxon>Bacillati</taxon>
        <taxon>Chloroflexota</taxon>
        <taxon>Ktedonobacteria</taxon>
        <taxon>Ktedonobacterales</taxon>
        <taxon>Dictyobacteraceae</taxon>
        <taxon>Dictyobacter</taxon>
    </lineage>
</organism>
<dbReference type="InterPro" id="IPR019092">
    <property type="entry name" value="SSO2081-like_dom"/>
</dbReference>